<dbReference type="EMBL" id="CP101637">
    <property type="protein sequence ID" value="WMT79926.1"/>
    <property type="molecule type" value="Genomic_DNA"/>
</dbReference>
<protein>
    <recommendedName>
        <fullName evidence="2">CAAX prenyl protease 2/Lysostaphin resistance protein A-like domain-containing protein</fullName>
    </recommendedName>
</protein>
<feature type="transmembrane region" description="Helical" evidence="1">
    <location>
        <begin position="35"/>
        <end position="52"/>
    </location>
</feature>
<feature type="transmembrane region" description="Helical" evidence="1">
    <location>
        <begin position="104"/>
        <end position="123"/>
    </location>
</feature>
<reference evidence="3 4" key="1">
    <citation type="submission" date="2022-07" db="EMBL/GenBank/DDBJ databases">
        <title>Genome sequence of Terrisporobacter mayombei DSM6539.</title>
        <authorList>
            <person name="Boeer T."/>
            <person name="Bengelsdorf F.R."/>
            <person name="Daniel R."/>
            <person name="Poehlein A."/>
        </authorList>
    </citation>
    <scope>NUCLEOTIDE SEQUENCE [LARGE SCALE GENOMIC DNA]</scope>
    <source>
        <strain evidence="3 4">DSM 6539</strain>
    </source>
</reference>
<keyword evidence="1" id="KW-0812">Transmembrane</keyword>
<keyword evidence="1" id="KW-0472">Membrane</keyword>
<dbReference type="RefSeq" id="WP_228106649.1">
    <property type="nucleotide sequence ID" value="NZ_CP101637.1"/>
</dbReference>
<feature type="domain" description="CAAX prenyl protease 2/Lysostaphin resistance protein A-like" evidence="2">
    <location>
        <begin position="103"/>
        <end position="198"/>
    </location>
</feature>
<sequence>MNTLESISISKRNIVIGGFFLVTGFWLLSTFTWSWWGLFLGGVISWLLVFKQDALSAFSLPKKIWAIPLGVISYFVLGIVIGLLSKQLGFSWSANPASGKLGSLIFKIPFMLMGEELLGIGILETAKNKGLSLFYSTLLSALIFGLMHVFVYWDGSVFSTLVHVLLLQGVARLIFNYIYLITGKSVWGSWITHVLVDIIALSV</sequence>
<feature type="transmembrane region" description="Helical" evidence="1">
    <location>
        <begin position="64"/>
        <end position="84"/>
    </location>
</feature>
<proteinExistence type="predicted"/>
<evidence type="ECO:0000313" key="3">
    <source>
        <dbReference type="EMBL" id="WMT79926.1"/>
    </source>
</evidence>
<keyword evidence="1" id="KW-1133">Transmembrane helix</keyword>
<feature type="transmembrane region" description="Helical" evidence="1">
    <location>
        <begin position="12"/>
        <end position="29"/>
    </location>
</feature>
<evidence type="ECO:0000313" key="4">
    <source>
        <dbReference type="Proteomes" id="UP001235030"/>
    </source>
</evidence>
<dbReference type="InterPro" id="IPR003675">
    <property type="entry name" value="Rce1/LyrA-like_dom"/>
</dbReference>
<keyword evidence="4" id="KW-1185">Reference proteome</keyword>
<organism evidence="3 4">
    <name type="scientific">Terrisporobacter mayombei</name>
    <dbReference type="NCBI Taxonomy" id="1541"/>
    <lineage>
        <taxon>Bacteria</taxon>
        <taxon>Bacillati</taxon>
        <taxon>Bacillota</taxon>
        <taxon>Clostridia</taxon>
        <taxon>Peptostreptococcales</taxon>
        <taxon>Peptostreptococcaceae</taxon>
        <taxon>Terrisporobacter</taxon>
    </lineage>
</organism>
<gene>
    <name evidence="3" type="ORF">TEMA_01970</name>
</gene>
<dbReference type="Proteomes" id="UP001235030">
    <property type="component" value="Chromosome"/>
</dbReference>
<evidence type="ECO:0000256" key="1">
    <source>
        <dbReference type="SAM" id="Phobius"/>
    </source>
</evidence>
<evidence type="ECO:0000259" key="2">
    <source>
        <dbReference type="Pfam" id="PF02517"/>
    </source>
</evidence>
<feature type="transmembrane region" description="Helical" evidence="1">
    <location>
        <begin position="157"/>
        <end position="175"/>
    </location>
</feature>
<name>A0ABY9PW77_9FIRM</name>
<feature type="transmembrane region" description="Helical" evidence="1">
    <location>
        <begin position="130"/>
        <end position="151"/>
    </location>
</feature>
<dbReference type="Pfam" id="PF02517">
    <property type="entry name" value="Rce1-like"/>
    <property type="match status" value="1"/>
</dbReference>
<accession>A0ABY9PW77</accession>